<evidence type="ECO:0000259" key="1">
    <source>
        <dbReference type="Pfam" id="PF00535"/>
    </source>
</evidence>
<dbReference type="Gene3D" id="3.90.550.10">
    <property type="entry name" value="Spore Coat Polysaccharide Biosynthesis Protein SpsA, Chain A"/>
    <property type="match status" value="1"/>
</dbReference>
<dbReference type="SUPFAM" id="SSF53448">
    <property type="entry name" value="Nucleotide-diphospho-sugar transferases"/>
    <property type="match status" value="1"/>
</dbReference>
<dbReference type="Pfam" id="PF00535">
    <property type="entry name" value="Glycos_transf_2"/>
    <property type="match status" value="1"/>
</dbReference>
<dbReference type="EMBL" id="CADCWC010000049">
    <property type="protein sequence ID" value="CAA9522180.1"/>
    <property type="molecule type" value="Genomic_DNA"/>
</dbReference>
<protein>
    <recommendedName>
        <fullName evidence="1">Glycosyltransferase 2-like domain-containing protein</fullName>
    </recommendedName>
</protein>
<dbReference type="InterPro" id="IPR029044">
    <property type="entry name" value="Nucleotide-diphossugar_trans"/>
</dbReference>
<feature type="domain" description="Glycosyltransferase 2-like" evidence="1">
    <location>
        <begin position="27"/>
        <end position="74"/>
    </location>
</feature>
<feature type="non-terminal residue" evidence="2">
    <location>
        <position position="86"/>
    </location>
</feature>
<dbReference type="AlphaFoldDB" id="A0A6J4TF97"/>
<evidence type="ECO:0000313" key="2">
    <source>
        <dbReference type="EMBL" id="CAA9522180.1"/>
    </source>
</evidence>
<reference evidence="2" key="1">
    <citation type="submission" date="2020-02" db="EMBL/GenBank/DDBJ databases">
        <authorList>
            <person name="Meier V. D."/>
        </authorList>
    </citation>
    <scope>NUCLEOTIDE SEQUENCE</scope>
    <source>
        <strain evidence="2">AVDCRST_MAG79</strain>
    </source>
</reference>
<sequence length="86" mass="8756">MTREDSGAEALGGSARRRRLTAELRVSIVIPTLREAAALPATLDHLASLAGDLEVIVADGGSDDGTPQVAAAHPRTDAVVEVRGGG</sequence>
<proteinExistence type="predicted"/>
<name>A0A6J4TF97_9ACTN</name>
<gene>
    <name evidence="2" type="ORF">AVDCRST_MAG79-262</name>
</gene>
<dbReference type="InterPro" id="IPR001173">
    <property type="entry name" value="Glyco_trans_2-like"/>
</dbReference>
<organism evidence="2">
    <name type="scientific">uncultured Thermoleophilia bacterium</name>
    <dbReference type="NCBI Taxonomy" id="1497501"/>
    <lineage>
        <taxon>Bacteria</taxon>
        <taxon>Bacillati</taxon>
        <taxon>Actinomycetota</taxon>
        <taxon>Thermoleophilia</taxon>
        <taxon>environmental samples</taxon>
    </lineage>
</organism>
<accession>A0A6J4TF97</accession>